<feature type="compositionally biased region" description="Basic and acidic residues" evidence="1">
    <location>
        <begin position="86"/>
        <end position="102"/>
    </location>
</feature>
<feature type="region of interest" description="Disordered" evidence="1">
    <location>
        <begin position="1"/>
        <end position="24"/>
    </location>
</feature>
<dbReference type="Pfam" id="PF10573">
    <property type="entry name" value="UPF0561"/>
    <property type="match status" value="1"/>
</dbReference>
<comment type="caution">
    <text evidence="2">The sequence shown here is derived from an EMBL/GenBank/DDBJ whole genome shotgun (WGS) entry which is preliminary data.</text>
</comment>
<reference evidence="2 3" key="1">
    <citation type="journal article" date="2024" name="Nat. Commun.">
        <title>Phylogenomics reveals the evolutionary origins of lichenization in chlorophyte algae.</title>
        <authorList>
            <person name="Puginier C."/>
            <person name="Libourel C."/>
            <person name="Otte J."/>
            <person name="Skaloud P."/>
            <person name="Haon M."/>
            <person name="Grisel S."/>
            <person name="Petersen M."/>
            <person name="Berrin J.G."/>
            <person name="Delaux P.M."/>
            <person name="Dal Grande F."/>
            <person name="Keller J."/>
        </authorList>
    </citation>
    <scope>NUCLEOTIDE SEQUENCE [LARGE SCALE GENOMIC DNA]</scope>
    <source>
        <strain evidence="2 3">SAG 2043</strain>
    </source>
</reference>
<evidence type="ECO:0000256" key="1">
    <source>
        <dbReference type="SAM" id="MobiDB-lite"/>
    </source>
</evidence>
<dbReference type="Proteomes" id="UP001489004">
    <property type="component" value="Unassembled WGS sequence"/>
</dbReference>
<keyword evidence="3" id="KW-1185">Reference proteome</keyword>
<accession>A0AAW1PFC2</accession>
<sequence>MSSLADEVEQEEAEDRLRAGDYGGVAADDWHEGIEVERGTARHRLDLSHGFVRHIVHNQKAREAYEQQWQAENVDHPYNAPWSQEPEDRTARESWRSSDASRQDAPSVKPLYDAAAADRWAASEADQRSWWRRPTAAGSGYSMRSDALDSAAGGACGLILGKRADHAPLGRQEAQSLQLV</sequence>
<proteinExistence type="predicted"/>
<dbReference type="EMBL" id="JALJOR010000013">
    <property type="protein sequence ID" value="KAK9806817.1"/>
    <property type="molecule type" value="Genomic_DNA"/>
</dbReference>
<gene>
    <name evidence="2" type="ORF">WJX72_003729</name>
</gene>
<protein>
    <submittedName>
        <fullName evidence="2">Uncharacterized protein</fullName>
    </submittedName>
</protein>
<organism evidence="2 3">
    <name type="scientific">[Myrmecia] bisecta</name>
    <dbReference type="NCBI Taxonomy" id="41462"/>
    <lineage>
        <taxon>Eukaryota</taxon>
        <taxon>Viridiplantae</taxon>
        <taxon>Chlorophyta</taxon>
        <taxon>core chlorophytes</taxon>
        <taxon>Trebouxiophyceae</taxon>
        <taxon>Trebouxiales</taxon>
        <taxon>Trebouxiaceae</taxon>
        <taxon>Myrmecia</taxon>
    </lineage>
</organism>
<name>A0AAW1PFC2_9CHLO</name>
<dbReference type="AlphaFoldDB" id="A0AAW1PFC2"/>
<dbReference type="InterPro" id="IPR018888">
    <property type="entry name" value="UPF0561"/>
</dbReference>
<feature type="region of interest" description="Disordered" evidence="1">
    <location>
        <begin position="76"/>
        <end position="108"/>
    </location>
</feature>
<feature type="compositionally biased region" description="Acidic residues" evidence="1">
    <location>
        <begin position="1"/>
        <end position="14"/>
    </location>
</feature>
<evidence type="ECO:0000313" key="3">
    <source>
        <dbReference type="Proteomes" id="UP001489004"/>
    </source>
</evidence>
<evidence type="ECO:0000313" key="2">
    <source>
        <dbReference type="EMBL" id="KAK9806817.1"/>
    </source>
</evidence>